<dbReference type="InterPro" id="IPR036188">
    <property type="entry name" value="FAD/NAD-bd_sf"/>
</dbReference>
<dbReference type="InterPro" id="IPR002938">
    <property type="entry name" value="FAD-bd"/>
</dbReference>
<evidence type="ECO:0000256" key="5">
    <source>
        <dbReference type="ARBA" id="ARBA00023033"/>
    </source>
</evidence>
<dbReference type="PRINTS" id="PR00420">
    <property type="entry name" value="RNGMNOXGNASE"/>
</dbReference>
<name>A0A936ZKD0_9BURK</name>
<gene>
    <name evidence="7" type="ORF">JI739_15725</name>
</gene>
<evidence type="ECO:0000313" key="8">
    <source>
        <dbReference type="Proteomes" id="UP000613011"/>
    </source>
</evidence>
<keyword evidence="8" id="KW-1185">Reference proteome</keyword>
<accession>A0A936ZKD0</accession>
<dbReference type="InterPro" id="IPR050493">
    <property type="entry name" value="FAD-dep_Monooxygenase_BioMet"/>
</dbReference>
<dbReference type="PANTHER" id="PTHR13789:SF318">
    <property type="entry name" value="GERANYLGERANYL DIPHOSPHATE REDUCTASE"/>
    <property type="match status" value="1"/>
</dbReference>
<comment type="cofactor">
    <cofactor evidence="1">
        <name>FAD</name>
        <dbReference type="ChEBI" id="CHEBI:57692"/>
    </cofactor>
</comment>
<dbReference type="EMBL" id="JAEQNA010000006">
    <property type="protein sequence ID" value="MBL0421798.1"/>
    <property type="molecule type" value="Genomic_DNA"/>
</dbReference>
<evidence type="ECO:0000313" key="7">
    <source>
        <dbReference type="EMBL" id="MBL0421798.1"/>
    </source>
</evidence>
<feature type="domain" description="FAD-binding" evidence="6">
    <location>
        <begin position="14"/>
        <end position="359"/>
    </location>
</feature>
<dbReference type="RefSeq" id="WP_201684880.1">
    <property type="nucleotide sequence ID" value="NZ_JAEQNA010000006.1"/>
</dbReference>
<evidence type="ECO:0000259" key="6">
    <source>
        <dbReference type="Pfam" id="PF01494"/>
    </source>
</evidence>
<keyword evidence="5 7" id="KW-0503">Monooxygenase</keyword>
<dbReference type="GO" id="GO:0071949">
    <property type="term" value="F:FAD binding"/>
    <property type="evidence" value="ECO:0007669"/>
    <property type="project" value="InterPro"/>
</dbReference>
<dbReference type="Pfam" id="PF01494">
    <property type="entry name" value="FAD_binding_3"/>
    <property type="match status" value="1"/>
</dbReference>
<keyword evidence="3" id="KW-0274">FAD</keyword>
<evidence type="ECO:0000256" key="2">
    <source>
        <dbReference type="ARBA" id="ARBA00022630"/>
    </source>
</evidence>
<dbReference type="Gene3D" id="3.50.50.60">
    <property type="entry name" value="FAD/NAD(P)-binding domain"/>
    <property type="match status" value="1"/>
</dbReference>
<comment type="caution">
    <text evidence="7">The sequence shown here is derived from an EMBL/GenBank/DDBJ whole genome shotgun (WGS) entry which is preliminary data.</text>
</comment>
<keyword evidence="2" id="KW-0285">Flavoprotein</keyword>
<sequence>MNSSNPTPARRSLRVAIAGAGIGGLTAAAALRQRGFEVVIYERARQLGEVGAGLQIAPNAVKVIRALGLEDRFMKLAAEPLVRLSLKWDDGTVLARERFKGPMQEVFGARYYMAHRADLHALLLSLVPESSIHTGAECVGAETTKGGAVMRFADGSEAEADLVLGADGIHSAVRKGLFGAGEARFTNQICWRLILKMDELRDAAPKLPVPLDGSEYTGWLGPTGHVLFYPLRGGELLNIFAGRVSTQWADETWTVPSSKQEMLDAYAGWHPGMLDVMSRAKEAFKWGIYDRDPLANWVIGRVGLLGDAAHPMMPTLAQGAAISIEDGYAVARHVDQCSSDPAAALAAYERERQPRASKVQLQARQQFLNNQLVPPPPPLPVDWIFGHDVVAGPVREAA</sequence>
<dbReference type="GO" id="GO:0004497">
    <property type="term" value="F:monooxygenase activity"/>
    <property type="evidence" value="ECO:0007669"/>
    <property type="project" value="UniProtKB-KW"/>
</dbReference>
<organism evidence="7 8">
    <name type="scientific">Ramlibacter aurantiacus</name>
    <dbReference type="NCBI Taxonomy" id="2801330"/>
    <lineage>
        <taxon>Bacteria</taxon>
        <taxon>Pseudomonadati</taxon>
        <taxon>Pseudomonadota</taxon>
        <taxon>Betaproteobacteria</taxon>
        <taxon>Burkholderiales</taxon>
        <taxon>Comamonadaceae</taxon>
        <taxon>Ramlibacter</taxon>
    </lineage>
</organism>
<reference evidence="7" key="1">
    <citation type="submission" date="2021-01" db="EMBL/GenBank/DDBJ databases">
        <title>Ramlibacter sp. strain AW1 16S ribosomal RNA gene Genome sequencing and assembly.</title>
        <authorList>
            <person name="Kang M."/>
        </authorList>
    </citation>
    <scope>NUCLEOTIDE SEQUENCE</scope>
    <source>
        <strain evidence="7">AW1</strain>
    </source>
</reference>
<dbReference type="PANTHER" id="PTHR13789">
    <property type="entry name" value="MONOOXYGENASE"/>
    <property type="match status" value="1"/>
</dbReference>
<evidence type="ECO:0000256" key="1">
    <source>
        <dbReference type="ARBA" id="ARBA00001974"/>
    </source>
</evidence>
<proteinExistence type="predicted"/>
<keyword evidence="4" id="KW-0560">Oxidoreductase</keyword>
<dbReference type="SUPFAM" id="SSF51905">
    <property type="entry name" value="FAD/NAD(P)-binding domain"/>
    <property type="match status" value="1"/>
</dbReference>
<evidence type="ECO:0000256" key="3">
    <source>
        <dbReference type="ARBA" id="ARBA00022827"/>
    </source>
</evidence>
<dbReference type="SUPFAM" id="SSF54373">
    <property type="entry name" value="FAD-linked reductases, C-terminal domain"/>
    <property type="match status" value="1"/>
</dbReference>
<evidence type="ECO:0000256" key="4">
    <source>
        <dbReference type="ARBA" id="ARBA00023002"/>
    </source>
</evidence>
<dbReference type="Proteomes" id="UP000613011">
    <property type="component" value="Unassembled WGS sequence"/>
</dbReference>
<dbReference type="AlphaFoldDB" id="A0A936ZKD0"/>
<protein>
    <submittedName>
        <fullName evidence="7">FAD-dependent monooxygenase</fullName>
    </submittedName>
</protein>